<dbReference type="Proteomes" id="UP001552299">
    <property type="component" value="Unassembled WGS sequence"/>
</dbReference>
<dbReference type="EMBL" id="JANQDX010000009">
    <property type="protein sequence ID" value="KAL0919031.1"/>
    <property type="molecule type" value="Genomic_DNA"/>
</dbReference>
<reference evidence="1 2" key="1">
    <citation type="journal article" date="2024" name="Plant Biotechnol. J.">
        <title>Dendrobium thyrsiflorum genome and its molecular insights into genes involved in important horticultural traits.</title>
        <authorList>
            <person name="Chen B."/>
            <person name="Wang J.Y."/>
            <person name="Zheng P.J."/>
            <person name="Li K.L."/>
            <person name="Liang Y.M."/>
            <person name="Chen X.F."/>
            <person name="Zhang C."/>
            <person name="Zhao X."/>
            <person name="He X."/>
            <person name="Zhang G.Q."/>
            <person name="Liu Z.J."/>
            <person name="Xu Q."/>
        </authorList>
    </citation>
    <scope>NUCLEOTIDE SEQUENCE [LARGE SCALE GENOMIC DNA]</scope>
    <source>
        <strain evidence="1">GZMU011</strain>
    </source>
</reference>
<keyword evidence="2" id="KW-1185">Reference proteome</keyword>
<dbReference type="AlphaFoldDB" id="A0ABD0V8S7"/>
<comment type="caution">
    <text evidence="1">The sequence shown here is derived from an EMBL/GenBank/DDBJ whole genome shotgun (WGS) entry which is preliminary data.</text>
</comment>
<accession>A0ABD0V8S7</accession>
<proteinExistence type="predicted"/>
<name>A0ABD0V8S7_DENTH</name>
<sequence>MEIGWSSVVEVDVGTGGDLRLDRLECRHQLQVEMGVRYSCKVERRRHSGLGSGSAVERLKALREKSGGGARTGQQAPYQMPCSLNQNIASLQNVSSDYDKPADADPNVSFSVNNVAIDIGDLNARTLDLKRFNSLLMFMSLIWNVRGIGCPTSRIRLKNICMIHNIVVLALIKSFISSS</sequence>
<organism evidence="1 2">
    <name type="scientific">Dendrobium thyrsiflorum</name>
    <name type="common">Pinecone-like raceme dendrobium</name>
    <name type="synonym">Orchid</name>
    <dbReference type="NCBI Taxonomy" id="117978"/>
    <lineage>
        <taxon>Eukaryota</taxon>
        <taxon>Viridiplantae</taxon>
        <taxon>Streptophyta</taxon>
        <taxon>Embryophyta</taxon>
        <taxon>Tracheophyta</taxon>
        <taxon>Spermatophyta</taxon>
        <taxon>Magnoliopsida</taxon>
        <taxon>Liliopsida</taxon>
        <taxon>Asparagales</taxon>
        <taxon>Orchidaceae</taxon>
        <taxon>Epidendroideae</taxon>
        <taxon>Malaxideae</taxon>
        <taxon>Dendrobiinae</taxon>
        <taxon>Dendrobium</taxon>
    </lineage>
</organism>
<gene>
    <name evidence="1" type="ORF">M5K25_011098</name>
</gene>
<evidence type="ECO:0000313" key="2">
    <source>
        <dbReference type="Proteomes" id="UP001552299"/>
    </source>
</evidence>
<evidence type="ECO:0000313" key="1">
    <source>
        <dbReference type="EMBL" id="KAL0919031.1"/>
    </source>
</evidence>
<protein>
    <submittedName>
        <fullName evidence="1">Uncharacterized protein</fullName>
    </submittedName>
</protein>